<dbReference type="Gene3D" id="6.10.250.690">
    <property type="match status" value="1"/>
</dbReference>
<evidence type="ECO:0000256" key="6">
    <source>
        <dbReference type="PROSITE-ProRule" id="PRU00169"/>
    </source>
</evidence>
<sequence>MTKILLVEDQPTAAAYLAKGLKEEGMMVDVAHNGPDGLHLLLTVQYDLAILDVMLPGLDGWTILETMRRAQRQTPVLFVTARDAIDDRVRGLELGAEDYMVKPFAFSELLARVRVILRRSGRPSPANEPTVLELHDLRIDLVKHRATRGTDRLELTPKEFALLSLLLRHSGEVQSRAVIADQVWEMNFESDTNVVEVAIRRLRTKMDDPYPIKLLHTVRGVGYVLEVRD</sequence>
<dbReference type="SMART" id="SM00448">
    <property type="entry name" value="REC"/>
    <property type="match status" value="1"/>
</dbReference>
<evidence type="ECO:0000256" key="1">
    <source>
        <dbReference type="ARBA" id="ARBA00022553"/>
    </source>
</evidence>
<dbReference type="InterPro" id="IPR001867">
    <property type="entry name" value="OmpR/PhoB-type_DNA-bd"/>
</dbReference>
<dbReference type="SUPFAM" id="SSF46894">
    <property type="entry name" value="C-terminal effector domain of the bipartite response regulators"/>
    <property type="match status" value="1"/>
</dbReference>
<accession>A0ABT2A251</accession>
<dbReference type="InterPro" id="IPR011006">
    <property type="entry name" value="CheY-like_superfamily"/>
</dbReference>
<dbReference type="SMART" id="SM00862">
    <property type="entry name" value="Trans_reg_C"/>
    <property type="match status" value="1"/>
</dbReference>
<dbReference type="Proteomes" id="UP001205560">
    <property type="component" value="Unassembled WGS sequence"/>
</dbReference>
<dbReference type="Gene3D" id="3.40.50.2300">
    <property type="match status" value="1"/>
</dbReference>
<keyword evidence="2" id="KW-0902">Two-component regulatory system</keyword>
<feature type="modified residue" description="4-aspartylphosphate" evidence="6">
    <location>
        <position position="52"/>
    </location>
</feature>
<comment type="caution">
    <text evidence="10">The sequence shown here is derived from an EMBL/GenBank/DDBJ whole genome shotgun (WGS) entry which is preliminary data.</text>
</comment>
<dbReference type="InterPro" id="IPR001789">
    <property type="entry name" value="Sig_transdc_resp-reg_receiver"/>
</dbReference>
<feature type="domain" description="OmpR/PhoB-type" evidence="9">
    <location>
        <begin position="129"/>
        <end position="227"/>
    </location>
</feature>
<dbReference type="InterPro" id="IPR016032">
    <property type="entry name" value="Sig_transdc_resp-reg_C-effctor"/>
</dbReference>
<dbReference type="PANTHER" id="PTHR48111:SF41">
    <property type="entry name" value="TRANSCRIPTIONAL REGULATORY PROTEIN CUSR-RELATED"/>
    <property type="match status" value="1"/>
</dbReference>
<keyword evidence="3" id="KW-0805">Transcription regulation</keyword>
<dbReference type="PANTHER" id="PTHR48111">
    <property type="entry name" value="REGULATOR OF RPOS"/>
    <property type="match status" value="1"/>
</dbReference>
<dbReference type="Gene3D" id="1.10.10.10">
    <property type="entry name" value="Winged helix-like DNA-binding domain superfamily/Winged helix DNA-binding domain"/>
    <property type="match status" value="1"/>
</dbReference>
<dbReference type="InterPro" id="IPR006291">
    <property type="entry name" value="CusR-like"/>
</dbReference>
<feature type="DNA-binding region" description="OmpR/PhoB-type" evidence="7">
    <location>
        <begin position="129"/>
        <end position="227"/>
    </location>
</feature>
<dbReference type="CDD" id="cd00383">
    <property type="entry name" value="trans_reg_C"/>
    <property type="match status" value="1"/>
</dbReference>
<evidence type="ECO:0000256" key="3">
    <source>
        <dbReference type="ARBA" id="ARBA00023015"/>
    </source>
</evidence>
<gene>
    <name evidence="10" type="ORF">NX782_03515</name>
</gene>
<keyword evidence="5" id="KW-0804">Transcription</keyword>
<organism evidence="10 11">
    <name type="scientific">Massilia norwichensis</name>
    <dbReference type="NCBI Taxonomy" id="1442366"/>
    <lineage>
        <taxon>Bacteria</taxon>
        <taxon>Pseudomonadati</taxon>
        <taxon>Pseudomonadota</taxon>
        <taxon>Betaproteobacteria</taxon>
        <taxon>Burkholderiales</taxon>
        <taxon>Oxalobacteraceae</taxon>
        <taxon>Telluria group</taxon>
        <taxon>Massilia</taxon>
    </lineage>
</organism>
<evidence type="ECO:0000313" key="11">
    <source>
        <dbReference type="Proteomes" id="UP001205560"/>
    </source>
</evidence>
<dbReference type="Pfam" id="PF00072">
    <property type="entry name" value="Response_reg"/>
    <property type="match status" value="1"/>
</dbReference>
<evidence type="ECO:0000313" key="10">
    <source>
        <dbReference type="EMBL" id="MCS0588268.1"/>
    </source>
</evidence>
<keyword evidence="1 6" id="KW-0597">Phosphoprotein</keyword>
<dbReference type="PROSITE" id="PS50110">
    <property type="entry name" value="RESPONSE_REGULATORY"/>
    <property type="match status" value="1"/>
</dbReference>
<evidence type="ECO:0000256" key="4">
    <source>
        <dbReference type="ARBA" id="ARBA00023125"/>
    </source>
</evidence>
<dbReference type="EMBL" id="JANUGX010000003">
    <property type="protein sequence ID" value="MCS0588268.1"/>
    <property type="molecule type" value="Genomic_DNA"/>
</dbReference>
<keyword evidence="4 7" id="KW-0238">DNA-binding</keyword>
<proteinExistence type="predicted"/>
<dbReference type="NCBIfam" id="TIGR01387">
    <property type="entry name" value="cztR_silR_copR"/>
    <property type="match status" value="1"/>
</dbReference>
<dbReference type="CDD" id="cd19935">
    <property type="entry name" value="REC_OmpR_CusR-like"/>
    <property type="match status" value="1"/>
</dbReference>
<dbReference type="SUPFAM" id="SSF52172">
    <property type="entry name" value="CheY-like"/>
    <property type="match status" value="1"/>
</dbReference>
<dbReference type="PROSITE" id="PS51755">
    <property type="entry name" value="OMPR_PHOB"/>
    <property type="match status" value="1"/>
</dbReference>
<dbReference type="Pfam" id="PF00486">
    <property type="entry name" value="Trans_reg_C"/>
    <property type="match status" value="1"/>
</dbReference>
<evidence type="ECO:0000256" key="7">
    <source>
        <dbReference type="PROSITE-ProRule" id="PRU01091"/>
    </source>
</evidence>
<evidence type="ECO:0000256" key="2">
    <source>
        <dbReference type="ARBA" id="ARBA00023012"/>
    </source>
</evidence>
<evidence type="ECO:0000259" key="9">
    <source>
        <dbReference type="PROSITE" id="PS51755"/>
    </source>
</evidence>
<feature type="domain" description="Response regulatory" evidence="8">
    <location>
        <begin position="3"/>
        <end position="117"/>
    </location>
</feature>
<evidence type="ECO:0000256" key="5">
    <source>
        <dbReference type="ARBA" id="ARBA00023163"/>
    </source>
</evidence>
<name>A0ABT2A251_9BURK</name>
<reference evidence="10 11" key="1">
    <citation type="submission" date="2022-08" db="EMBL/GenBank/DDBJ databases">
        <title>Reclassification of Massilia species as members of the genera Telluria, Duganella, Pseudoduganella, Mokoshia gen. nov. and Zemynaea gen. nov. using orthogonal and non-orthogonal genome-based approaches.</title>
        <authorList>
            <person name="Bowman J.P."/>
        </authorList>
    </citation>
    <scope>NUCLEOTIDE SEQUENCE [LARGE SCALE GENOMIC DNA]</scope>
    <source>
        <strain evidence="10 11">LMG 28164</strain>
    </source>
</reference>
<dbReference type="InterPro" id="IPR039420">
    <property type="entry name" value="WalR-like"/>
</dbReference>
<dbReference type="RefSeq" id="WP_258844084.1">
    <property type="nucleotide sequence ID" value="NZ_JANUGX010000003.1"/>
</dbReference>
<dbReference type="InterPro" id="IPR036388">
    <property type="entry name" value="WH-like_DNA-bd_sf"/>
</dbReference>
<protein>
    <submittedName>
        <fullName evidence="10">Heavy metal response regulator transcription factor</fullName>
    </submittedName>
</protein>
<keyword evidence="11" id="KW-1185">Reference proteome</keyword>
<evidence type="ECO:0000259" key="8">
    <source>
        <dbReference type="PROSITE" id="PS50110"/>
    </source>
</evidence>